<evidence type="ECO:0000313" key="1">
    <source>
        <dbReference type="EMBL" id="ALP93678.1"/>
    </source>
</evidence>
<gene>
    <name evidence="1" type="ORF">IB211_01285c</name>
</gene>
<reference evidence="2" key="2">
    <citation type="submission" date="2015-04" db="EMBL/GenBank/DDBJ databases">
        <title>A butyrogenic pathway from the amino acid lysine in a human gut commensal.</title>
        <authorList>
            <person name="de Vos W.M."/>
            <person name="Bui N.T.P."/>
            <person name="Plugge C.M."/>
            <person name="Ritari J."/>
        </authorList>
    </citation>
    <scope>NUCLEOTIDE SEQUENCE [LARGE SCALE GENOMIC DNA]</scope>
    <source>
        <strain evidence="2">AF211</strain>
    </source>
</reference>
<dbReference type="EMBL" id="CP011307">
    <property type="protein sequence ID" value="ALP93678.1"/>
    <property type="molecule type" value="Genomic_DNA"/>
</dbReference>
<name>A0A0S2W2V6_9FIRM</name>
<dbReference type="Proteomes" id="UP000064844">
    <property type="component" value="Chromosome"/>
</dbReference>
<keyword evidence="2" id="KW-1185">Reference proteome</keyword>
<evidence type="ECO:0000313" key="2">
    <source>
        <dbReference type="Proteomes" id="UP000064844"/>
    </source>
</evidence>
<reference evidence="1 2" key="1">
    <citation type="journal article" date="2015" name="Nat. Commun.">
        <title>Production of butyrate from lysine and the Amadori product fructoselysine by a human gut commensal.</title>
        <authorList>
            <person name="Bui T.P."/>
            <person name="Ritari J."/>
            <person name="Boeren S."/>
            <person name="de Waard P."/>
            <person name="Plugge C.M."/>
            <person name="de Vos W.M."/>
        </authorList>
    </citation>
    <scope>NUCLEOTIDE SEQUENCE [LARGE SCALE GENOMIC DNA]</scope>
    <source>
        <strain evidence="1 2">AF211</strain>
    </source>
</reference>
<accession>A0A0S2W2V6</accession>
<dbReference type="KEGG" id="ibu:IB211_01285c"/>
<protein>
    <submittedName>
        <fullName evidence="1">Uncharacterized protein</fullName>
    </submittedName>
</protein>
<sequence length="64" mass="7456">MKNFSYFFKTAKNVLRGASQNGCNLRLRKPIHYNEGQELKVCLPQCLKLLVDRRIIDFFDPAVP</sequence>
<organism evidence="1 2">
    <name type="scientific">Intestinimonas butyriciproducens</name>
    <dbReference type="NCBI Taxonomy" id="1297617"/>
    <lineage>
        <taxon>Bacteria</taxon>
        <taxon>Bacillati</taxon>
        <taxon>Bacillota</taxon>
        <taxon>Clostridia</taxon>
        <taxon>Eubacteriales</taxon>
        <taxon>Intestinimonas</taxon>
    </lineage>
</organism>
<proteinExistence type="predicted"/>
<dbReference type="AlphaFoldDB" id="A0A0S2W2V6"/>